<dbReference type="Gene3D" id="2.30.30.110">
    <property type="match status" value="1"/>
</dbReference>
<evidence type="ECO:0008006" key="3">
    <source>
        <dbReference type="Google" id="ProtNLM"/>
    </source>
</evidence>
<protein>
    <recommendedName>
        <fullName evidence="3">mRNA interferase</fullName>
    </recommendedName>
</protein>
<dbReference type="PANTHER" id="PTHR33988">
    <property type="entry name" value="ENDORIBONUCLEASE MAZF-RELATED"/>
    <property type="match status" value="1"/>
</dbReference>
<dbReference type="AlphaFoldDB" id="A0A1G2TFU1"/>
<dbReference type="InterPro" id="IPR003477">
    <property type="entry name" value="PemK-like"/>
</dbReference>
<dbReference type="GO" id="GO:0003677">
    <property type="term" value="F:DNA binding"/>
    <property type="evidence" value="ECO:0007669"/>
    <property type="project" value="InterPro"/>
</dbReference>
<proteinExistence type="predicted"/>
<sequence>MKPGDVYIVRIPELGTHEQSGTRPVVVIARVTKTIVTVVPCTGNKLALRFPYTYEIEPTKRNGLSVSSIALVFHIRALDSSFLKDKIGELDKKELANIRKQARQLIG</sequence>
<dbReference type="GO" id="GO:0006402">
    <property type="term" value="P:mRNA catabolic process"/>
    <property type="evidence" value="ECO:0007669"/>
    <property type="project" value="TreeGrafter"/>
</dbReference>
<name>A0A1G2TFU1_9BACT</name>
<comment type="caution">
    <text evidence="1">The sequence shown here is derived from an EMBL/GenBank/DDBJ whole genome shotgun (WGS) entry which is preliminary data.</text>
</comment>
<organism evidence="1 2">
    <name type="scientific">Candidatus Zambryskibacteria bacterium RIFCSPHIGHO2_02_FULL_43_14</name>
    <dbReference type="NCBI Taxonomy" id="1802748"/>
    <lineage>
        <taxon>Bacteria</taxon>
        <taxon>Candidatus Zambryskiibacteriota</taxon>
    </lineage>
</organism>
<dbReference type="GO" id="GO:0004521">
    <property type="term" value="F:RNA endonuclease activity"/>
    <property type="evidence" value="ECO:0007669"/>
    <property type="project" value="TreeGrafter"/>
</dbReference>
<dbReference type="EMBL" id="MHVR01000011">
    <property type="protein sequence ID" value="OHA96103.1"/>
    <property type="molecule type" value="Genomic_DNA"/>
</dbReference>
<dbReference type="Pfam" id="PF02452">
    <property type="entry name" value="PemK_toxin"/>
    <property type="match status" value="1"/>
</dbReference>
<dbReference type="SUPFAM" id="SSF50118">
    <property type="entry name" value="Cell growth inhibitor/plasmid maintenance toxic component"/>
    <property type="match status" value="1"/>
</dbReference>
<dbReference type="Proteomes" id="UP000178175">
    <property type="component" value="Unassembled WGS sequence"/>
</dbReference>
<dbReference type="GO" id="GO:0016075">
    <property type="term" value="P:rRNA catabolic process"/>
    <property type="evidence" value="ECO:0007669"/>
    <property type="project" value="TreeGrafter"/>
</dbReference>
<dbReference type="InterPro" id="IPR011067">
    <property type="entry name" value="Plasmid_toxin/cell-grow_inhib"/>
</dbReference>
<accession>A0A1G2TFU1</accession>
<dbReference type="PANTHER" id="PTHR33988:SF2">
    <property type="entry name" value="ENDORIBONUCLEASE MAZF"/>
    <property type="match status" value="1"/>
</dbReference>
<evidence type="ECO:0000313" key="1">
    <source>
        <dbReference type="EMBL" id="OHA96103.1"/>
    </source>
</evidence>
<reference evidence="1 2" key="1">
    <citation type="journal article" date="2016" name="Nat. Commun.">
        <title>Thousands of microbial genomes shed light on interconnected biogeochemical processes in an aquifer system.</title>
        <authorList>
            <person name="Anantharaman K."/>
            <person name="Brown C.T."/>
            <person name="Hug L.A."/>
            <person name="Sharon I."/>
            <person name="Castelle C.J."/>
            <person name="Probst A.J."/>
            <person name="Thomas B.C."/>
            <person name="Singh A."/>
            <person name="Wilkins M.J."/>
            <person name="Karaoz U."/>
            <person name="Brodie E.L."/>
            <person name="Williams K.H."/>
            <person name="Hubbard S.S."/>
            <person name="Banfield J.F."/>
        </authorList>
    </citation>
    <scope>NUCLEOTIDE SEQUENCE [LARGE SCALE GENOMIC DNA]</scope>
</reference>
<evidence type="ECO:0000313" key="2">
    <source>
        <dbReference type="Proteomes" id="UP000178175"/>
    </source>
</evidence>
<gene>
    <name evidence="1" type="ORF">A3C70_02695</name>
</gene>